<evidence type="ECO:0000313" key="5">
    <source>
        <dbReference type="EMBL" id="MCM3713493.1"/>
    </source>
</evidence>
<accession>A0A9X2DNE0</accession>
<gene>
    <name evidence="5" type="ORF">M3202_05315</name>
</gene>
<feature type="binding site" evidence="4">
    <location>
        <position position="221"/>
    </location>
    <ligand>
        <name>substrate</name>
    </ligand>
</feature>
<comment type="caution">
    <text evidence="5">The sequence shown here is derived from an EMBL/GenBank/DDBJ whole genome shotgun (WGS) entry which is preliminary data.</text>
</comment>
<dbReference type="EMBL" id="JAMBOL010000003">
    <property type="protein sequence ID" value="MCM3713493.1"/>
    <property type="molecule type" value="Genomic_DNA"/>
</dbReference>
<keyword evidence="6" id="KW-1185">Reference proteome</keyword>
<dbReference type="InterPro" id="IPR052369">
    <property type="entry name" value="UG_Glycosaminoglycan_Hydrolase"/>
</dbReference>
<evidence type="ECO:0000256" key="3">
    <source>
        <dbReference type="PIRSR" id="PIRSR610905-1"/>
    </source>
</evidence>
<sequence>MTNNLADVLMKSLEKVTEIEKKVSDFPHITKDGKWLTFRYGHWTGGFWTGLQWIKSLYETDQQKALQQAAAWARRLKARTDDNKTHDMGFLFGPSCVMGERLTSDGQLKELAIAGAYNMSDLYEERAGLILAWDEPGYEGVAIVDTIMNLPLMVWASQETGNEKLAQTAIQVADNIIRYHVRADASTYHTVRWDTESFAVVERGTHQGFSAETCWSRGQAWALYGFANMYRYTGEKRYLDCSARLADYFWDHLDDGTTLPRWDFYFRNEPDAPIDSSAASIAAAGMLLLADQSPAEQEARWHKRGELLVQALVDHCFSPRSDCYGLIERATVDQPRRSGIGESTMYGDYYFVEALYRLIHKNDHERLALFY</sequence>
<proteinExistence type="inferred from homology"/>
<reference evidence="5" key="1">
    <citation type="submission" date="2022-05" db="EMBL/GenBank/DDBJ databases">
        <title>Comparative Genomics of Spacecraft Associated Microbes.</title>
        <authorList>
            <person name="Tran M.T."/>
            <person name="Wright A."/>
            <person name="Seuylemezian A."/>
            <person name="Eisen J."/>
            <person name="Coil D."/>
        </authorList>
    </citation>
    <scope>NUCLEOTIDE SEQUENCE</scope>
    <source>
        <strain evidence="5">214.1.1</strain>
    </source>
</reference>
<dbReference type="InterPro" id="IPR010905">
    <property type="entry name" value="Glyco_hydro_88"/>
</dbReference>
<dbReference type="PANTHER" id="PTHR36845:SF1">
    <property type="entry name" value="HYDROLASE, PUTATIVE (AFU_ORTHOLOGUE AFUA_7G05090)-RELATED"/>
    <property type="match status" value="1"/>
</dbReference>
<name>A0A9X2DNE0_9BACI</name>
<comment type="similarity">
    <text evidence="2">Belongs to the glycosyl hydrolase 88 family.</text>
</comment>
<feature type="binding site" evidence="4">
    <location>
        <position position="145"/>
    </location>
    <ligand>
        <name>substrate</name>
    </ligand>
</feature>
<dbReference type="Proteomes" id="UP001139179">
    <property type="component" value="Unassembled WGS sequence"/>
</dbReference>
<dbReference type="AlphaFoldDB" id="A0A9X2DNE0"/>
<dbReference type="SUPFAM" id="SSF48208">
    <property type="entry name" value="Six-hairpin glycosidases"/>
    <property type="match status" value="1"/>
</dbReference>
<protein>
    <submittedName>
        <fullName evidence="5">Glycoside hydrolase family 88 protein</fullName>
    </submittedName>
</protein>
<dbReference type="InterPro" id="IPR012341">
    <property type="entry name" value="6hp_glycosidase-like_sf"/>
</dbReference>
<dbReference type="InterPro" id="IPR008928">
    <property type="entry name" value="6-hairpin_glycosidase_sf"/>
</dbReference>
<feature type="binding site" evidence="4">
    <location>
        <position position="217"/>
    </location>
    <ligand>
        <name>substrate</name>
    </ligand>
</feature>
<dbReference type="PANTHER" id="PTHR36845">
    <property type="entry name" value="HYDROLASE, PUTATIVE (AFU_ORTHOLOGUE AFUA_7G05090)-RELATED"/>
    <property type="match status" value="1"/>
</dbReference>
<dbReference type="GO" id="GO:0052757">
    <property type="term" value="F:chondroitin hydrolase activity"/>
    <property type="evidence" value="ECO:0007669"/>
    <property type="project" value="TreeGrafter"/>
</dbReference>
<organism evidence="5 6">
    <name type="scientific">Halalkalibacter oceani</name>
    <dbReference type="NCBI Taxonomy" id="1653776"/>
    <lineage>
        <taxon>Bacteria</taxon>
        <taxon>Bacillati</taxon>
        <taxon>Bacillota</taxon>
        <taxon>Bacilli</taxon>
        <taxon>Bacillales</taxon>
        <taxon>Bacillaceae</taxon>
        <taxon>Halalkalibacter</taxon>
    </lineage>
</organism>
<evidence type="ECO:0000256" key="4">
    <source>
        <dbReference type="PIRSR" id="PIRSR610905-2"/>
    </source>
</evidence>
<evidence type="ECO:0000256" key="1">
    <source>
        <dbReference type="ARBA" id="ARBA00022801"/>
    </source>
</evidence>
<evidence type="ECO:0000256" key="2">
    <source>
        <dbReference type="ARBA" id="ARBA00038358"/>
    </source>
</evidence>
<dbReference type="RefSeq" id="WP_251222312.1">
    <property type="nucleotide sequence ID" value="NZ_JAMBOL010000003.1"/>
</dbReference>
<keyword evidence="1 5" id="KW-0378">Hydrolase</keyword>
<feature type="active site" description="Nucleophile" evidence="3">
    <location>
        <position position="87"/>
    </location>
</feature>
<dbReference type="GO" id="GO:0000272">
    <property type="term" value="P:polysaccharide catabolic process"/>
    <property type="evidence" value="ECO:0007669"/>
    <property type="project" value="TreeGrafter"/>
</dbReference>
<evidence type="ECO:0000313" key="6">
    <source>
        <dbReference type="Proteomes" id="UP001139179"/>
    </source>
</evidence>
<feature type="active site" description="Proton donor" evidence="3">
    <location>
        <position position="145"/>
    </location>
</feature>
<dbReference type="Pfam" id="PF07470">
    <property type="entry name" value="Glyco_hydro_88"/>
    <property type="match status" value="1"/>
</dbReference>
<feature type="binding site" evidence="4">
    <location>
        <position position="87"/>
    </location>
    <ligand>
        <name>substrate</name>
    </ligand>
</feature>
<feature type="binding site" evidence="4">
    <location>
        <position position="205"/>
    </location>
    <ligand>
        <name>substrate</name>
    </ligand>
</feature>
<dbReference type="Gene3D" id="1.50.10.10">
    <property type="match status" value="1"/>
</dbReference>